<feature type="region of interest" description="Disordered" evidence="9">
    <location>
        <begin position="510"/>
        <end position="532"/>
    </location>
</feature>
<comment type="subcellular location">
    <subcellularLocation>
        <location evidence="1">Membrane</location>
        <topology evidence="1">Multi-pass membrane protein</topology>
    </subcellularLocation>
</comment>
<dbReference type="GO" id="GO:0022841">
    <property type="term" value="F:potassium ion leak channel activity"/>
    <property type="evidence" value="ECO:0007669"/>
    <property type="project" value="TreeGrafter"/>
</dbReference>
<dbReference type="EMBL" id="CABPRJ010000980">
    <property type="protein sequence ID" value="VVC33989.1"/>
    <property type="molecule type" value="Genomic_DNA"/>
</dbReference>
<feature type="transmembrane region" description="Helical" evidence="10">
    <location>
        <begin position="91"/>
        <end position="109"/>
    </location>
</feature>
<evidence type="ECO:0000256" key="9">
    <source>
        <dbReference type="SAM" id="MobiDB-lite"/>
    </source>
</evidence>
<evidence type="ECO:0000259" key="11">
    <source>
        <dbReference type="Pfam" id="PF07885"/>
    </source>
</evidence>
<keyword evidence="7 8" id="KW-0407">Ion channel</keyword>
<keyword evidence="5 8" id="KW-0406">Ion transport</keyword>
<reference evidence="12 13" key="1">
    <citation type="submission" date="2019-08" db="EMBL/GenBank/DDBJ databases">
        <authorList>
            <person name="Alioto T."/>
            <person name="Alioto T."/>
            <person name="Gomez Garrido J."/>
        </authorList>
    </citation>
    <scope>NUCLEOTIDE SEQUENCE [LARGE SCALE GENOMIC DNA]</scope>
</reference>
<feature type="region of interest" description="Disordered" evidence="9">
    <location>
        <begin position="635"/>
        <end position="656"/>
    </location>
</feature>
<dbReference type="Proteomes" id="UP000325440">
    <property type="component" value="Unassembled WGS sequence"/>
</dbReference>
<feature type="compositionally biased region" description="Basic and acidic residues" evidence="9">
    <location>
        <begin position="568"/>
        <end position="581"/>
    </location>
</feature>
<evidence type="ECO:0000256" key="6">
    <source>
        <dbReference type="ARBA" id="ARBA00023136"/>
    </source>
</evidence>
<feature type="region of interest" description="Disordered" evidence="9">
    <location>
        <begin position="560"/>
        <end position="582"/>
    </location>
</feature>
<dbReference type="GO" id="GO:0005886">
    <property type="term" value="C:plasma membrane"/>
    <property type="evidence" value="ECO:0007669"/>
    <property type="project" value="TreeGrafter"/>
</dbReference>
<dbReference type="GO" id="GO:0030322">
    <property type="term" value="P:stabilization of membrane potential"/>
    <property type="evidence" value="ECO:0007669"/>
    <property type="project" value="TreeGrafter"/>
</dbReference>
<accession>A0A5E4MRA7</accession>
<feature type="transmembrane region" description="Helical" evidence="10">
    <location>
        <begin position="121"/>
        <end position="145"/>
    </location>
</feature>
<evidence type="ECO:0000313" key="13">
    <source>
        <dbReference type="Proteomes" id="UP000325440"/>
    </source>
</evidence>
<evidence type="ECO:0000256" key="2">
    <source>
        <dbReference type="ARBA" id="ARBA00022448"/>
    </source>
</evidence>
<dbReference type="GO" id="GO:0015271">
    <property type="term" value="F:outward rectifier potassium channel activity"/>
    <property type="evidence" value="ECO:0007669"/>
    <property type="project" value="TreeGrafter"/>
</dbReference>
<feature type="compositionally biased region" description="Basic residues" evidence="9">
    <location>
        <begin position="776"/>
        <end position="786"/>
    </location>
</feature>
<dbReference type="PANTHER" id="PTHR11003">
    <property type="entry name" value="POTASSIUM CHANNEL, SUBFAMILY K"/>
    <property type="match status" value="1"/>
</dbReference>
<keyword evidence="2 8" id="KW-0813">Transport</keyword>
<feature type="domain" description="Potassium channel" evidence="11">
    <location>
        <begin position="86"/>
        <end position="146"/>
    </location>
</feature>
<evidence type="ECO:0000256" key="10">
    <source>
        <dbReference type="SAM" id="Phobius"/>
    </source>
</evidence>
<name>A0A5E4MRA7_9HEMI</name>
<feature type="transmembrane region" description="Helical" evidence="10">
    <location>
        <begin position="6"/>
        <end position="24"/>
    </location>
</feature>
<dbReference type="OrthoDB" id="297496at2759"/>
<organism evidence="12 13">
    <name type="scientific">Cinara cedri</name>
    <dbReference type="NCBI Taxonomy" id="506608"/>
    <lineage>
        <taxon>Eukaryota</taxon>
        <taxon>Metazoa</taxon>
        <taxon>Ecdysozoa</taxon>
        <taxon>Arthropoda</taxon>
        <taxon>Hexapoda</taxon>
        <taxon>Insecta</taxon>
        <taxon>Pterygota</taxon>
        <taxon>Neoptera</taxon>
        <taxon>Paraneoptera</taxon>
        <taxon>Hemiptera</taxon>
        <taxon>Sternorrhyncha</taxon>
        <taxon>Aphidomorpha</taxon>
        <taxon>Aphidoidea</taxon>
        <taxon>Aphididae</taxon>
        <taxon>Lachninae</taxon>
        <taxon>Cinara</taxon>
    </lineage>
</organism>
<dbReference type="Gene3D" id="1.10.287.70">
    <property type="match status" value="1"/>
</dbReference>
<comment type="similarity">
    <text evidence="8">Belongs to the two pore domain potassium channel (TC 1.A.1.8) family.</text>
</comment>
<keyword evidence="13" id="KW-1185">Reference proteome</keyword>
<dbReference type="PANTHER" id="PTHR11003:SF331">
    <property type="entry name" value="OPEN RECTIFIER POTASSIUM CHANNEL PROTEIN 1"/>
    <property type="match status" value="1"/>
</dbReference>
<dbReference type="InterPro" id="IPR003280">
    <property type="entry name" value="2pore_dom_K_chnl"/>
</dbReference>
<feature type="transmembrane region" description="Helical" evidence="10">
    <location>
        <begin position="232"/>
        <end position="255"/>
    </location>
</feature>
<keyword evidence="3 8" id="KW-0812">Transmembrane</keyword>
<feature type="compositionally biased region" description="Low complexity" evidence="9">
    <location>
        <begin position="803"/>
        <end position="815"/>
    </location>
</feature>
<evidence type="ECO:0000256" key="3">
    <source>
        <dbReference type="ARBA" id="ARBA00022692"/>
    </source>
</evidence>
<evidence type="ECO:0000256" key="7">
    <source>
        <dbReference type="ARBA" id="ARBA00023303"/>
    </source>
</evidence>
<gene>
    <name evidence="12" type="ORF">CINCED_3A013981</name>
</gene>
<feature type="transmembrane region" description="Helical" evidence="10">
    <location>
        <begin position="203"/>
        <end position="220"/>
    </location>
</feature>
<feature type="region of interest" description="Disordered" evidence="9">
    <location>
        <begin position="772"/>
        <end position="824"/>
    </location>
</feature>
<dbReference type="Pfam" id="PF07885">
    <property type="entry name" value="Ion_trans_2"/>
    <property type="match status" value="2"/>
</dbReference>
<keyword evidence="4 10" id="KW-1133">Transmembrane helix</keyword>
<keyword evidence="6 10" id="KW-0472">Membrane</keyword>
<dbReference type="AlphaFoldDB" id="A0A5E4MRA7"/>
<sequence>MIGRWFVGFVVFVGYLSLGAFVFYRIERKEEENRHYLEILERLELKDILTKYYSQVNSHIRKQFIQQLNTYCNKTILLEETGDEEEHQYQWTYYNAFFFALTTLSTIGYGNLHPTSATGRILVLVYSLIGIPLNGIVLTQLGSFFESRILRAHYSYKTQRMMGPQLSLIVDVVTYLIPGIIVFIFVPSYIISYFEGWTFDESVYFAFVTLTTIGYGDYVAGQTVNTDVWYNAYKVFLVCWIMFGLGYLFMILSFISRAMRSKTLEHLFLERLKHTHSKIWHQFTKDVVYIRRVLNESYLLKFKPVYKKEASSCGLPLRRSRSSPNLTEWPVLRKTVPVPAAQDEDEDEDAVRRRFEKHRMKRRRALSQNRMRSLLRRTKATSEIDLAHIDKEATFGADIASYEILSRVVDALETAVPNQPPTVHMQQQPVEDSGNFNKKKAYSFSEGVEGFSAEYILASEKNEWTVGGDMLNRENTFASKHGNSYFEYDTWAGAEGRNYKKFNEYPKNGNCANYGHHHQHQQQQQSKSRVPKLRRMSAAAFNFLSNNIAPKWLTDRLADGGGGGNRTDNPKHRLSLNDDHGYGSGYGSTYNGATDHRYPNAYYNHSHTDNRGYRPDRGRRYDGNPAAAAYARSQFASTTAAAQEPRNRRQSSPDPVLTHCANTIAVADFLMTLQRSLDNSSVSMQPHSAVARRQERRSPLYTLFQDRRGSSSAESWQYSSMASTVSSSTNVGVGVGGENTAAPPLSSTAQLLSAPVLLQDPGAAAATLNVRPETKRPKKKRIRRFSIRPTAGAQHAEPERGGRTATTTTTTTTGGKDVRLDIED</sequence>
<evidence type="ECO:0000256" key="1">
    <source>
        <dbReference type="ARBA" id="ARBA00004141"/>
    </source>
</evidence>
<proteinExistence type="inferred from homology"/>
<evidence type="ECO:0000313" key="12">
    <source>
        <dbReference type="EMBL" id="VVC33989.1"/>
    </source>
</evidence>
<dbReference type="SUPFAM" id="SSF81324">
    <property type="entry name" value="Voltage-gated potassium channels"/>
    <property type="match status" value="2"/>
</dbReference>
<dbReference type="PRINTS" id="PR01333">
    <property type="entry name" value="2POREKCHANEL"/>
</dbReference>
<feature type="transmembrane region" description="Helical" evidence="10">
    <location>
        <begin position="166"/>
        <end position="191"/>
    </location>
</feature>
<protein>
    <submittedName>
        <fullName evidence="12">Two pore domain potassium channel,Potassium channel domain</fullName>
    </submittedName>
</protein>
<feature type="domain" description="Potassium channel" evidence="11">
    <location>
        <begin position="180"/>
        <end position="260"/>
    </location>
</feature>
<evidence type="ECO:0000256" key="4">
    <source>
        <dbReference type="ARBA" id="ARBA00022989"/>
    </source>
</evidence>
<evidence type="ECO:0000256" key="8">
    <source>
        <dbReference type="RuleBase" id="RU003857"/>
    </source>
</evidence>
<dbReference type="InterPro" id="IPR013099">
    <property type="entry name" value="K_chnl_dom"/>
</dbReference>
<evidence type="ECO:0000256" key="5">
    <source>
        <dbReference type="ARBA" id="ARBA00023065"/>
    </source>
</evidence>